<dbReference type="OrthoDB" id="62523at2759"/>
<protein>
    <submittedName>
        <fullName evidence="3">Aste57867_12134 protein</fullName>
    </submittedName>
</protein>
<feature type="region of interest" description="Disordered" evidence="1">
    <location>
        <begin position="160"/>
        <end position="180"/>
    </location>
</feature>
<evidence type="ECO:0000313" key="4">
    <source>
        <dbReference type="Proteomes" id="UP000332933"/>
    </source>
</evidence>
<organism evidence="3 4">
    <name type="scientific">Aphanomyces stellatus</name>
    <dbReference type="NCBI Taxonomy" id="120398"/>
    <lineage>
        <taxon>Eukaryota</taxon>
        <taxon>Sar</taxon>
        <taxon>Stramenopiles</taxon>
        <taxon>Oomycota</taxon>
        <taxon>Saprolegniomycetes</taxon>
        <taxon>Saprolegniales</taxon>
        <taxon>Verrucalvaceae</taxon>
        <taxon>Aphanomyces</taxon>
    </lineage>
</organism>
<dbReference type="AlphaFoldDB" id="A0A485KWR8"/>
<sequence>MDTASTADQLKHQQQVLSVSLDRVHRRLDALEQCMESMPDRICHALQQQQTGHPLDGAAIFNVVVQAISASVLQSVTTALHQPPVAPPAPRPAQTHHSIGSVLTTPHDDDDDSPIEQNGPASTTTALLYNAVPMHHLSTTSPPHVAASSPPLRRLPALFEPPTRSVGSLTPRASPPSPAHHRVVGKEFVWPDGTKRRAPHAWQFPINSCRDMWRCWFWGDADAEIGPYRLLKSRDVTYTNCVKNMSNARVVIHHLVHTAIDHGVIDSIDALESTLSCADCVAVFDRAFDLYAGKGVDGQYTREGFERLRPEEAATVKYSSVYERQRKRRRHDATTTQQPSHHPQSENHPPNLT</sequence>
<feature type="compositionally biased region" description="Polar residues" evidence="1">
    <location>
        <begin position="95"/>
        <end position="104"/>
    </location>
</feature>
<gene>
    <name evidence="3" type="primary">Aste57867_12134</name>
    <name evidence="2" type="ORF">As57867_012089</name>
    <name evidence="3" type="ORF">ASTE57867_12134</name>
</gene>
<proteinExistence type="predicted"/>
<name>A0A485KWR8_9STRA</name>
<evidence type="ECO:0000313" key="3">
    <source>
        <dbReference type="EMBL" id="VFT88988.1"/>
    </source>
</evidence>
<accession>A0A485KWR8</accession>
<reference evidence="2" key="2">
    <citation type="submission" date="2019-06" db="EMBL/GenBank/DDBJ databases">
        <title>Genomics analysis of Aphanomyces spp. identifies a new class of oomycete effector associated with host adaptation.</title>
        <authorList>
            <person name="Gaulin E."/>
        </authorList>
    </citation>
    <scope>NUCLEOTIDE SEQUENCE</scope>
    <source>
        <strain evidence="2">CBS 578.67</strain>
    </source>
</reference>
<reference evidence="3 4" key="1">
    <citation type="submission" date="2019-03" db="EMBL/GenBank/DDBJ databases">
        <authorList>
            <person name="Gaulin E."/>
            <person name="Dumas B."/>
        </authorList>
    </citation>
    <scope>NUCLEOTIDE SEQUENCE [LARGE SCALE GENOMIC DNA]</scope>
    <source>
        <strain evidence="3">CBS 568.67</strain>
    </source>
</reference>
<feature type="compositionally biased region" description="Polar residues" evidence="1">
    <location>
        <begin position="334"/>
        <end position="353"/>
    </location>
</feature>
<dbReference type="EMBL" id="CAADRA010005362">
    <property type="protein sequence ID" value="VFT88988.1"/>
    <property type="molecule type" value="Genomic_DNA"/>
</dbReference>
<evidence type="ECO:0000256" key="1">
    <source>
        <dbReference type="SAM" id="MobiDB-lite"/>
    </source>
</evidence>
<feature type="region of interest" description="Disordered" evidence="1">
    <location>
        <begin position="316"/>
        <end position="353"/>
    </location>
</feature>
<dbReference type="EMBL" id="VJMH01005341">
    <property type="protein sequence ID" value="KAF0697140.1"/>
    <property type="molecule type" value="Genomic_DNA"/>
</dbReference>
<keyword evidence="4" id="KW-1185">Reference proteome</keyword>
<evidence type="ECO:0000313" key="2">
    <source>
        <dbReference type="EMBL" id="KAF0697140.1"/>
    </source>
</evidence>
<feature type="region of interest" description="Disordered" evidence="1">
    <location>
        <begin position="82"/>
        <end position="121"/>
    </location>
</feature>
<dbReference type="Proteomes" id="UP000332933">
    <property type="component" value="Unassembled WGS sequence"/>
</dbReference>